<comment type="caution">
    <text evidence="1">The sequence shown here is derived from an EMBL/GenBank/DDBJ whole genome shotgun (WGS) entry which is preliminary data.</text>
</comment>
<proteinExistence type="predicted"/>
<name>A0A3L7DVQ1_9GAMM</name>
<dbReference type="RefSeq" id="WP_117956642.1">
    <property type="nucleotide sequence ID" value="NZ_QRAN01000021.1"/>
</dbReference>
<reference evidence="1 2" key="1">
    <citation type="submission" date="2018-07" db="EMBL/GenBank/DDBJ databases">
        <title>Halioglobus sp. genome submission.</title>
        <authorList>
            <person name="Ye M.-Q."/>
            <person name="Du Z.-J."/>
        </authorList>
    </citation>
    <scope>NUCLEOTIDE SEQUENCE [LARGE SCALE GENOMIC DNA]</scope>
    <source>
        <strain evidence="1 2">U0301</strain>
    </source>
</reference>
<organism evidence="1 2">
    <name type="scientific">Seongchinamella sediminis</name>
    <dbReference type="NCBI Taxonomy" id="2283635"/>
    <lineage>
        <taxon>Bacteria</taxon>
        <taxon>Pseudomonadati</taxon>
        <taxon>Pseudomonadota</taxon>
        <taxon>Gammaproteobacteria</taxon>
        <taxon>Cellvibrionales</taxon>
        <taxon>Halieaceae</taxon>
        <taxon>Seongchinamella</taxon>
    </lineage>
</organism>
<protein>
    <submittedName>
        <fullName evidence="1">Uncharacterized protein</fullName>
    </submittedName>
</protein>
<gene>
    <name evidence="1" type="ORF">DWB85_16195</name>
</gene>
<sequence length="59" mass="6414">MRSFASAFSAYRATDGHTARISKGKDGPSLHARRRALLREGKIAQAAAIRKAHKLQGKP</sequence>
<dbReference type="EMBL" id="QRAN01000021">
    <property type="protein sequence ID" value="RLQ20670.1"/>
    <property type="molecule type" value="Genomic_DNA"/>
</dbReference>
<keyword evidence="2" id="KW-1185">Reference proteome</keyword>
<evidence type="ECO:0000313" key="2">
    <source>
        <dbReference type="Proteomes" id="UP000265509"/>
    </source>
</evidence>
<dbReference type="Proteomes" id="UP000265509">
    <property type="component" value="Unassembled WGS sequence"/>
</dbReference>
<accession>A0A3L7DVQ1</accession>
<evidence type="ECO:0000313" key="1">
    <source>
        <dbReference type="EMBL" id="RLQ20670.1"/>
    </source>
</evidence>
<dbReference type="AlphaFoldDB" id="A0A3L7DVQ1"/>